<reference evidence="3" key="1">
    <citation type="submission" date="2021-02" db="EMBL/GenBank/DDBJ databases">
        <authorList>
            <person name="Nowell W R."/>
        </authorList>
    </citation>
    <scope>NUCLEOTIDE SEQUENCE</scope>
</reference>
<proteinExistence type="predicted"/>
<evidence type="ECO:0000259" key="1">
    <source>
        <dbReference type="PROSITE" id="PS00022"/>
    </source>
</evidence>
<dbReference type="PANTHER" id="PTHR18841:SF0">
    <property type="entry name" value="VITELLINE MEMBRANE OUTER LAYER 1 HOMOLOG A-RELATED"/>
    <property type="match status" value="1"/>
</dbReference>
<evidence type="ECO:0000313" key="3">
    <source>
        <dbReference type="EMBL" id="CAF1083143.1"/>
    </source>
</evidence>
<name>A0A814MRZ2_9BILA</name>
<dbReference type="CDD" id="cd00054">
    <property type="entry name" value="EGF_CA"/>
    <property type="match status" value="1"/>
</dbReference>
<evidence type="ECO:0000313" key="5">
    <source>
        <dbReference type="Proteomes" id="UP000663829"/>
    </source>
</evidence>
<dbReference type="InterPro" id="IPR005515">
    <property type="entry name" value="VOMI"/>
</dbReference>
<dbReference type="Pfam" id="PF03762">
    <property type="entry name" value="VOMI"/>
    <property type="match status" value="1"/>
</dbReference>
<accession>A0A814MRZ2</accession>
<gene>
    <name evidence="3" type="ORF">GPM918_LOCUS17872</name>
    <name evidence="4" type="ORF">SRO942_LOCUS17869</name>
</gene>
<dbReference type="PANTHER" id="PTHR18841">
    <property type="entry name" value="VITELLINE MEMBRANE OUTER LAYER PROTEIN I-RELATED"/>
    <property type="match status" value="1"/>
</dbReference>
<dbReference type="PROSITE" id="PS01186">
    <property type="entry name" value="EGF_2"/>
    <property type="match status" value="1"/>
</dbReference>
<dbReference type="Proteomes" id="UP000681722">
    <property type="component" value="Unassembled WGS sequence"/>
</dbReference>
<organism evidence="3 5">
    <name type="scientific">Didymodactylos carnosus</name>
    <dbReference type="NCBI Taxonomy" id="1234261"/>
    <lineage>
        <taxon>Eukaryota</taxon>
        <taxon>Metazoa</taxon>
        <taxon>Spiralia</taxon>
        <taxon>Gnathifera</taxon>
        <taxon>Rotifera</taxon>
        <taxon>Eurotatoria</taxon>
        <taxon>Bdelloidea</taxon>
        <taxon>Philodinida</taxon>
        <taxon>Philodinidae</taxon>
        <taxon>Didymodactylos</taxon>
    </lineage>
</organism>
<evidence type="ECO:0000259" key="2">
    <source>
        <dbReference type="PROSITE" id="PS01186"/>
    </source>
</evidence>
<dbReference type="EMBL" id="CAJNOQ010005022">
    <property type="protein sequence ID" value="CAF1083143.1"/>
    <property type="molecule type" value="Genomic_DNA"/>
</dbReference>
<dbReference type="SUPFAM" id="SSF51092">
    <property type="entry name" value="Vitelline membrane outer protein-I (VMO-I)"/>
    <property type="match status" value="1"/>
</dbReference>
<sequence length="662" mass="72106">MTTGVFNDQWTSDDSTVENLAKKSTAAKISIKILMTTRKHMIILLLLCGLIHTVLSERNDIVSRIYSGRGPWGDHRPWVYCLPNTWAMGFRQRVEGSCGKCDDTALNAIQLECAGRDGTQTHKIQSYDGMWGSWGNGKYCSDGQGDWLVGASFKVEGEQGGGDDTAANACRFKCSKSNTDIYANNDGPWGTWYGMASCPPSTAICGFSLIFEYTTTSKRDDTAANGADLACCRIDETCAGGKPCSNGGVCEASFCNCSYPYQGPTCEQIAAPDATGICIIFGDPHLRMFNQYPGDPKLQYLCTEERTYTILQNKLVSVKVTTTRVPFFNEKYEIDFFADGAVICSLGSGNPATCSHPKLKSSKPSKKMSADVVYLNESLRITIKPHVNSSTGFDMAISSNYPLIHVSSGLCVSPAEGCDYEGTRFKKRQGGHPRVGSKLTKREPTKRELIVNLMAEDICKLFVQQAKKTALGADAPTDDEMLEEILIACIFDTETTGDSTIGSNSIYVALSEAINDLPALTDAQYENYVVKSVEITEEAIADSIASVNFIIEEAIAASFSNETCPPAVPSCCDPCSYKVLLLSDSQSVVPFPNPCLSGLQAYAAAPLWLGKQTYFECNQQNKRLEAIKTCPNDHVWISAVNGCQLCKGVEEGFSEDTYNSEH</sequence>
<dbReference type="EMBL" id="CAJOBC010005022">
    <property type="protein sequence ID" value="CAF3848894.1"/>
    <property type="molecule type" value="Genomic_DNA"/>
</dbReference>
<dbReference type="InterPro" id="IPR036706">
    <property type="entry name" value="VOMI_sf"/>
</dbReference>
<dbReference type="PROSITE" id="PS00022">
    <property type="entry name" value="EGF_1"/>
    <property type="match status" value="1"/>
</dbReference>
<evidence type="ECO:0000313" key="4">
    <source>
        <dbReference type="EMBL" id="CAF3848894.1"/>
    </source>
</evidence>
<comment type="caution">
    <text evidence="3">The sequence shown here is derived from an EMBL/GenBank/DDBJ whole genome shotgun (WGS) entry which is preliminary data.</text>
</comment>
<dbReference type="OrthoDB" id="6344411at2759"/>
<feature type="domain" description="EGF-like" evidence="1 2">
    <location>
        <begin position="255"/>
        <end position="266"/>
    </location>
</feature>
<dbReference type="AlphaFoldDB" id="A0A814MRZ2"/>
<dbReference type="GO" id="GO:0005615">
    <property type="term" value="C:extracellular space"/>
    <property type="evidence" value="ECO:0007669"/>
    <property type="project" value="TreeGrafter"/>
</dbReference>
<keyword evidence="5" id="KW-1185">Reference proteome</keyword>
<protein>
    <recommendedName>
        <fullName evidence="1 2">EGF-like domain-containing protein</fullName>
    </recommendedName>
</protein>
<dbReference type="InterPro" id="IPR000742">
    <property type="entry name" value="EGF"/>
</dbReference>
<dbReference type="Gene3D" id="2.100.10.20">
    <property type="entry name" value="Vitelline membrane outer layer protein I (VOMI)"/>
    <property type="match status" value="1"/>
</dbReference>
<dbReference type="Proteomes" id="UP000663829">
    <property type="component" value="Unassembled WGS sequence"/>
</dbReference>